<evidence type="ECO:0000259" key="10">
    <source>
        <dbReference type="Pfam" id="PF01555"/>
    </source>
</evidence>
<dbReference type="RefSeq" id="WP_012229838.1">
    <property type="nucleotide sequence ID" value="NZ_HG422565.1"/>
</dbReference>
<name>R4Z2X3_9ACTN</name>
<keyword evidence="7" id="KW-0238">DNA-binding</keyword>
<dbReference type="OrthoDB" id="9773060at2"/>
<dbReference type="GO" id="GO:0003677">
    <property type="term" value="F:DNA binding"/>
    <property type="evidence" value="ECO:0007669"/>
    <property type="project" value="UniProtKB-KW"/>
</dbReference>
<evidence type="ECO:0000313" key="12">
    <source>
        <dbReference type="Proteomes" id="UP000018291"/>
    </source>
</evidence>
<protein>
    <recommendedName>
        <fullName evidence="2">site-specific DNA-methyltransferase (cytosine-N(4)-specific)</fullName>
        <ecNumber evidence="2">2.1.1.113</ecNumber>
    </recommendedName>
</protein>
<gene>
    <name evidence="11" type="ORF">BN381_640016</name>
</gene>
<evidence type="ECO:0000256" key="6">
    <source>
        <dbReference type="ARBA" id="ARBA00022747"/>
    </source>
</evidence>
<evidence type="ECO:0000313" key="11">
    <source>
        <dbReference type="EMBL" id="CCM65269.1"/>
    </source>
</evidence>
<dbReference type="SUPFAM" id="SSF53335">
    <property type="entry name" value="S-adenosyl-L-methionine-dependent methyltransferases"/>
    <property type="match status" value="1"/>
</dbReference>
<dbReference type="InterPro" id="IPR029063">
    <property type="entry name" value="SAM-dependent_MTases_sf"/>
</dbReference>
<organism evidence="11 12">
    <name type="scientific">Candidatus Neomicrothrix parvicella RN1</name>
    <dbReference type="NCBI Taxonomy" id="1229780"/>
    <lineage>
        <taxon>Bacteria</taxon>
        <taxon>Bacillati</taxon>
        <taxon>Actinomycetota</taxon>
        <taxon>Acidimicrobiia</taxon>
        <taxon>Acidimicrobiales</taxon>
        <taxon>Microthrixaceae</taxon>
        <taxon>Candidatus Neomicrothrix</taxon>
    </lineage>
</organism>
<reference evidence="11 12" key="1">
    <citation type="journal article" date="2013" name="ISME J.">
        <title>Metabolic model for the filamentous 'Candidatus Microthrix parvicella' based on genomic and metagenomic analyses.</title>
        <authorList>
            <person name="Jon McIlroy S."/>
            <person name="Kristiansen R."/>
            <person name="Albertsen M."/>
            <person name="Michael Karst S."/>
            <person name="Rossetti S."/>
            <person name="Lund Nielsen J."/>
            <person name="Tandoi V."/>
            <person name="James Seviour R."/>
            <person name="Nielsen P.H."/>
        </authorList>
    </citation>
    <scope>NUCLEOTIDE SEQUENCE [LARGE SCALE GENOMIC DNA]</scope>
    <source>
        <strain evidence="11 12">RN1</strain>
    </source>
</reference>
<dbReference type="EMBL" id="CANL01000061">
    <property type="protein sequence ID" value="CCM65269.1"/>
    <property type="molecule type" value="Genomic_DNA"/>
</dbReference>
<comment type="similarity">
    <text evidence="1">Belongs to the N(4)/N(6)-methyltransferase family. N(4) subfamily.</text>
</comment>
<dbReference type="eggNOG" id="COG0863">
    <property type="taxonomic scope" value="Bacteria"/>
</dbReference>
<dbReference type="CDD" id="cd02440">
    <property type="entry name" value="AdoMet_MTases"/>
    <property type="match status" value="1"/>
</dbReference>
<dbReference type="GO" id="GO:0015667">
    <property type="term" value="F:site-specific DNA-methyltransferase (cytosine-N4-specific) activity"/>
    <property type="evidence" value="ECO:0007669"/>
    <property type="project" value="UniProtKB-EC"/>
</dbReference>
<dbReference type="EC" id="2.1.1.113" evidence="2"/>
<keyword evidence="3 11" id="KW-0489">Methyltransferase</keyword>
<dbReference type="Pfam" id="PF01555">
    <property type="entry name" value="N6_N4_Mtase"/>
    <property type="match status" value="1"/>
</dbReference>
<proteinExistence type="inferred from homology"/>
<dbReference type="GO" id="GO:0008170">
    <property type="term" value="F:N-methyltransferase activity"/>
    <property type="evidence" value="ECO:0007669"/>
    <property type="project" value="InterPro"/>
</dbReference>
<dbReference type="InterPro" id="IPR002941">
    <property type="entry name" value="DNA_methylase_N4/N6"/>
</dbReference>
<feature type="domain" description="DNA methylase N-4/N-6" evidence="10">
    <location>
        <begin position="66"/>
        <end position="295"/>
    </location>
</feature>
<keyword evidence="12" id="KW-1185">Reference proteome</keyword>
<evidence type="ECO:0000256" key="1">
    <source>
        <dbReference type="ARBA" id="ARBA00010203"/>
    </source>
</evidence>
<dbReference type="Proteomes" id="UP000018291">
    <property type="component" value="Unassembled WGS sequence"/>
</dbReference>
<dbReference type="PANTHER" id="PTHR13370">
    <property type="entry name" value="RNA METHYLASE-RELATED"/>
    <property type="match status" value="1"/>
</dbReference>
<keyword evidence="5" id="KW-0949">S-adenosyl-L-methionine</keyword>
<comment type="catalytic activity">
    <reaction evidence="8">
        <text>a 2'-deoxycytidine in DNA + S-adenosyl-L-methionine = an N(4)-methyl-2'-deoxycytidine in DNA + S-adenosyl-L-homocysteine + H(+)</text>
        <dbReference type="Rhea" id="RHEA:16857"/>
        <dbReference type="Rhea" id="RHEA-COMP:11369"/>
        <dbReference type="Rhea" id="RHEA-COMP:13674"/>
        <dbReference type="ChEBI" id="CHEBI:15378"/>
        <dbReference type="ChEBI" id="CHEBI:57856"/>
        <dbReference type="ChEBI" id="CHEBI:59789"/>
        <dbReference type="ChEBI" id="CHEBI:85452"/>
        <dbReference type="ChEBI" id="CHEBI:137933"/>
        <dbReference type="EC" id="2.1.1.113"/>
    </reaction>
</comment>
<dbReference type="AlphaFoldDB" id="R4Z2X3"/>
<accession>R4Z2X3</accession>
<dbReference type="InterPro" id="IPR017985">
    <property type="entry name" value="MeTrfase_CN4_CS"/>
</dbReference>
<dbReference type="InterPro" id="IPR001091">
    <property type="entry name" value="RM_Methyltransferase"/>
</dbReference>
<evidence type="ECO:0000256" key="7">
    <source>
        <dbReference type="ARBA" id="ARBA00023125"/>
    </source>
</evidence>
<feature type="region of interest" description="Disordered" evidence="9">
    <location>
        <begin position="319"/>
        <end position="338"/>
    </location>
</feature>
<dbReference type="GO" id="GO:0005737">
    <property type="term" value="C:cytoplasm"/>
    <property type="evidence" value="ECO:0007669"/>
    <property type="project" value="TreeGrafter"/>
</dbReference>
<evidence type="ECO:0000256" key="5">
    <source>
        <dbReference type="ARBA" id="ARBA00022691"/>
    </source>
</evidence>
<dbReference type="HOGENOM" id="CLU_629733_0_0_11"/>
<evidence type="ECO:0000256" key="4">
    <source>
        <dbReference type="ARBA" id="ARBA00022679"/>
    </source>
</evidence>
<dbReference type="GO" id="GO:0032259">
    <property type="term" value="P:methylation"/>
    <property type="evidence" value="ECO:0007669"/>
    <property type="project" value="UniProtKB-KW"/>
</dbReference>
<evidence type="ECO:0000256" key="9">
    <source>
        <dbReference type="SAM" id="MobiDB-lite"/>
    </source>
</evidence>
<comment type="caution">
    <text evidence="11">The sequence shown here is derived from an EMBL/GenBank/DDBJ whole genome shotgun (WGS) entry which is preliminary data.</text>
</comment>
<evidence type="ECO:0000256" key="3">
    <source>
        <dbReference type="ARBA" id="ARBA00022603"/>
    </source>
</evidence>
<dbReference type="GO" id="GO:0009307">
    <property type="term" value="P:DNA restriction-modification system"/>
    <property type="evidence" value="ECO:0007669"/>
    <property type="project" value="UniProtKB-KW"/>
</dbReference>
<evidence type="ECO:0000256" key="8">
    <source>
        <dbReference type="ARBA" id="ARBA00049120"/>
    </source>
</evidence>
<dbReference type="Gene3D" id="3.40.50.150">
    <property type="entry name" value="Vaccinia Virus protein VP39"/>
    <property type="match status" value="1"/>
</dbReference>
<keyword evidence="4 11" id="KW-0808">Transferase</keyword>
<sequence>MRERRSTSTSNFGTGGREAHDATGFYQRFRAPELSDDDTVLPPVPVTEPFNCGDSRDMAGVADGSVALVVTSPPYFAGKAYEEELERDGIPASYLEYLEMLRAVFAECVRTLEPGGRIAVNVANLGRKPYRSLSADVTRILEDLGLLLRGEVIWQKAEGATGSCAWGSFRSAANPVLRDITERVIVASKGRFDRARTRKQRAAEGLPHENTLMTEDFLALTLDVWSMPTESAKRVGHPAPFPVELPEQLIRLYTYADDLVLDPFLGSGSTLVAASRLGRRYVGYDLDPDYVDIARRRVAEEGAAPDAPAAEQLSLVPVAPINSGEPGDADGPTSQDTFRTRAEREGKAAQKLAAELLESAGFTIAATNKKLSTCGVVVNFVAVDGAGGEWYIDVPGGHTTHRGGLTRSDAVWKALGRAAALGGLPTPRPLLVLTTDLPKPKSDGGKALRSAGPRAFFDVIDLFDVEARARLDSYAAGGAIATGPRPGFWTDQAQFSQLRWVAAQT</sequence>
<evidence type="ECO:0000256" key="2">
    <source>
        <dbReference type="ARBA" id="ARBA00012185"/>
    </source>
</evidence>
<feature type="region of interest" description="Disordered" evidence="9">
    <location>
        <begin position="1"/>
        <end position="21"/>
    </location>
</feature>
<dbReference type="PANTHER" id="PTHR13370:SF3">
    <property type="entry name" value="TRNA (GUANINE(10)-N2)-METHYLTRANSFERASE HOMOLOG"/>
    <property type="match status" value="1"/>
</dbReference>
<dbReference type="STRING" id="1229780.BN381_640016"/>
<dbReference type="PROSITE" id="PS00093">
    <property type="entry name" value="N4_MTASE"/>
    <property type="match status" value="1"/>
</dbReference>
<dbReference type="GO" id="GO:0009007">
    <property type="term" value="F:site-specific DNA-methyltransferase (adenine-specific) activity"/>
    <property type="evidence" value="ECO:0007669"/>
    <property type="project" value="TreeGrafter"/>
</dbReference>
<dbReference type="PRINTS" id="PR00508">
    <property type="entry name" value="S21N4MTFRASE"/>
</dbReference>
<keyword evidence="6" id="KW-0680">Restriction system</keyword>